<gene>
    <name evidence="2" type="ORF">BV494_25275</name>
</gene>
<dbReference type="PROSITE" id="PS51257">
    <property type="entry name" value="PROKAR_LIPOPROTEIN"/>
    <property type="match status" value="1"/>
</dbReference>
<dbReference type="EMBL" id="CP019065">
    <property type="protein sequence ID" value="AVF38194.1"/>
    <property type="molecule type" value="Genomic_DNA"/>
</dbReference>
<accession>A0A2L1UZ72</accession>
<dbReference type="Pfam" id="PF10671">
    <property type="entry name" value="TcpQ"/>
    <property type="match status" value="1"/>
</dbReference>
<evidence type="ECO:0000313" key="3">
    <source>
        <dbReference type="Proteomes" id="UP000239197"/>
    </source>
</evidence>
<evidence type="ECO:0000259" key="1">
    <source>
        <dbReference type="Pfam" id="PF10671"/>
    </source>
</evidence>
<sequence length="332" mass="35506">MSFTERAGLFPVLLLTGCASPATVTGPPSGSVVDGYLTRSAADISAMQYRLHQSGPSAQRPVSPSAAKPLTPLLSRPALFPAPSIKPSVVSVTPPSSGAGPADGFVRLGGAAPTLRSALRKIVPPGHTLVFDKTVFPDSPELWQWSGNDRWVNVANKLLATRGLKATINEAGHTVAVEPIQSAQSAKITGKVVGTPMLVGPVKPADLDPHNRNPFRGASSPQVNGGVVKPGSFVQVRTPAPAMKVWKIDKGSTLRQGFMLWATQENCRPEKGKWTVRWDTGTDYPVDFPLNFTASNFEDATAQLFILWRHAQVPLFVNGYRQQCLIVISDGK</sequence>
<proteinExistence type="predicted"/>
<protein>
    <submittedName>
        <fullName evidence="2">Conjugal transfer protein</fullName>
    </submittedName>
</protein>
<keyword evidence="3" id="KW-1185">Reference proteome</keyword>
<evidence type="ECO:0000313" key="2">
    <source>
        <dbReference type="EMBL" id="AVF38194.1"/>
    </source>
</evidence>
<dbReference type="Proteomes" id="UP000239197">
    <property type="component" value="Plasmid unnamed3"/>
</dbReference>
<dbReference type="InterPro" id="IPR018927">
    <property type="entry name" value="Pilus_synth_Q_C"/>
</dbReference>
<reference evidence="3" key="1">
    <citation type="submission" date="2017-01" db="EMBL/GenBank/DDBJ databases">
        <title>Genome sequence of Rouxiella sp. ERMR1:05.</title>
        <authorList>
            <person name="Kumar R."/>
            <person name="Singh D."/>
            <person name="Kumar S."/>
        </authorList>
    </citation>
    <scope>NUCLEOTIDE SEQUENCE [LARGE SCALE GENOMIC DNA]</scope>
    <source>
        <strain evidence="3">ERMR1:05</strain>
        <plasmid evidence="3">unnamed3</plasmid>
    </source>
</reference>
<dbReference type="OrthoDB" id="8527469at2"/>
<keyword evidence="2" id="KW-0614">Plasmid</keyword>
<geneLocation type="plasmid" evidence="2 3">
    <name>unnamed3</name>
</geneLocation>
<dbReference type="AlphaFoldDB" id="A0A2L1UZ72"/>
<feature type="domain" description="Toxin co-regulated pilus biosynthesis protein Q C-terminal" evidence="1">
    <location>
        <begin position="245"/>
        <end position="330"/>
    </location>
</feature>
<organism evidence="2 3">
    <name type="scientific">Rahnella sikkimica</name>
    <dbReference type="NCBI Taxonomy" id="1805933"/>
    <lineage>
        <taxon>Bacteria</taxon>
        <taxon>Pseudomonadati</taxon>
        <taxon>Pseudomonadota</taxon>
        <taxon>Gammaproteobacteria</taxon>
        <taxon>Enterobacterales</taxon>
        <taxon>Yersiniaceae</taxon>
        <taxon>Rahnella</taxon>
    </lineage>
</organism>
<dbReference type="KEGG" id="rox:BV494_25275"/>
<dbReference type="RefSeq" id="WP_104925512.1">
    <property type="nucleotide sequence ID" value="NZ_CP019065.1"/>
</dbReference>
<name>A0A2L1UZ72_9GAMM</name>